<dbReference type="AlphaFoldDB" id="A0A6L9G7R3"/>
<evidence type="ECO:0000313" key="1">
    <source>
        <dbReference type="EMBL" id="NAZ17791.1"/>
    </source>
</evidence>
<comment type="caution">
    <text evidence="1">The sequence shown here is derived from an EMBL/GenBank/DDBJ whole genome shotgun (WGS) entry which is preliminary data.</text>
</comment>
<name>A0A6L9G7R3_9MICC</name>
<proteinExistence type="predicted"/>
<reference evidence="1 2" key="1">
    <citation type="submission" date="2020-01" db="EMBL/GenBank/DDBJ databases">
        <title>Glutamicibacter soli M275.</title>
        <authorList>
            <person name="Meng X."/>
        </authorList>
    </citation>
    <scope>NUCLEOTIDE SEQUENCE [LARGE SCALE GENOMIC DNA]</scope>
    <source>
        <strain evidence="1 2">M275</strain>
    </source>
</reference>
<dbReference type="RefSeq" id="WP_161450116.1">
    <property type="nucleotide sequence ID" value="NZ_WYDN01000025.1"/>
</dbReference>
<evidence type="ECO:0000313" key="2">
    <source>
        <dbReference type="Proteomes" id="UP000477543"/>
    </source>
</evidence>
<protein>
    <submittedName>
        <fullName evidence="1">Uncharacterized protein</fullName>
    </submittedName>
</protein>
<dbReference type="Proteomes" id="UP000477543">
    <property type="component" value="Unassembled WGS sequence"/>
</dbReference>
<organism evidence="1 2">
    <name type="scientific">Glutamicibacter soli</name>
    <dbReference type="NCBI Taxonomy" id="453836"/>
    <lineage>
        <taxon>Bacteria</taxon>
        <taxon>Bacillati</taxon>
        <taxon>Actinomycetota</taxon>
        <taxon>Actinomycetes</taxon>
        <taxon>Micrococcales</taxon>
        <taxon>Micrococcaceae</taxon>
        <taxon>Glutamicibacter</taxon>
    </lineage>
</organism>
<sequence>MKHKVGKGHFELEMPADWSLVETGEYFEGQVHEDLKSTYSIRNAKGSEMAVLSTGIEYYAHGEPPMTQVHNEIIDFSDKAVNGQSYVFATSKGSTGTSISLAMGKKNQLEVADALPWVFSPSQSSSATFYRVIEDDEQLTGVDPSLTGAARARAYAKTEEYRQLKSIMLSLKEIKKFTAPPLGEASTEAASCIGAKYTYELGNSQLSCDEAKAFLQRLLQERPSTGGVEIIGFGACMLAVEGEPGFCLVDSTGGRFEFSVQ</sequence>
<accession>A0A6L9G7R3</accession>
<dbReference type="EMBL" id="WYDN01000025">
    <property type="protein sequence ID" value="NAZ17791.1"/>
    <property type="molecule type" value="Genomic_DNA"/>
</dbReference>
<gene>
    <name evidence="1" type="ORF">GT020_17250</name>
</gene>